<name>A0A2V3WGF1_9BACI</name>
<comment type="caution">
    <text evidence="2">The sequence shown here is derived from an EMBL/GenBank/DDBJ whole genome shotgun (WGS) entry which is preliminary data.</text>
</comment>
<dbReference type="AlphaFoldDB" id="A0A2V3WGF1"/>
<evidence type="ECO:0000256" key="1">
    <source>
        <dbReference type="SAM" id="MobiDB-lite"/>
    </source>
</evidence>
<dbReference type="RefSeq" id="WP_110250386.1">
    <property type="nucleotide sequence ID" value="NZ_QJJR01000002.1"/>
</dbReference>
<protein>
    <submittedName>
        <fullName evidence="2">Uncharacterized protein</fullName>
    </submittedName>
</protein>
<evidence type="ECO:0000313" key="2">
    <source>
        <dbReference type="EMBL" id="PXW92504.1"/>
    </source>
</evidence>
<sequence length="100" mass="11804">MSWKAVEMQVALPRTQDAGKIQEQMQQRGQFMQNMISKEAKAENAVLEHSVNDLEKDRLLKDKEHKDNQHEHQGDKEQQEKKKQIKQYHPYLGHRVDING</sequence>
<keyword evidence="3" id="KW-1185">Reference proteome</keyword>
<accession>A0A2V3WGF1</accession>
<dbReference type="EMBL" id="QJJR01000002">
    <property type="protein sequence ID" value="PXW92504.1"/>
    <property type="molecule type" value="Genomic_DNA"/>
</dbReference>
<feature type="compositionally biased region" description="Basic and acidic residues" evidence="1">
    <location>
        <begin position="53"/>
        <end position="82"/>
    </location>
</feature>
<feature type="region of interest" description="Disordered" evidence="1">
    <location>
        <begin position="53"/>
        <end position="100"/>
    </location>
</feature>
<proteinExistence type="predicted"/>
<evidence type="ECO:0000313" key="3">
    <source>
        <dbReference type="Proteomes" id="UP000247922"/>
    </source>
</evidence>
<gene>
    <name evidence="2" type="ORF">DES38_10285</name>
</gene>
<reference evidence="2 3" key="1">
    <citation type="submission" date="2018-05" db="EMBL/GenBank/DDBJ databases">
        <title>Genomic Encyclopedia of Type Strains, Phase IV (KMG-IV): sequencing the most valuable type-strain genomes for metagenomic binning, comparative biology and taxonomic classification.</title>
        <authorList>
            <person name="Goeker M."/>
        </authorList>
    </citation>
    <scope>NUCLEOTIDE SEQUENCE [LARGE SCALE GENOMIC DNA]</scope>
    <source>
        <strain evidence="2 3">DSM 22440</strain>
    </source>
</reference>
<organism evidence="2 3">
    <name type="scientific">Streptohalobacillus salinus</name>
    <dbReference type="NCBI Taxonomy" id="621096"/>
    <lineage>
        <taxon>Bacteria</taxon>
        <taxon>Bacillati</taxon>
        <taxon>Bacillota</taxon>
        <taxon>Bacilli</taxon>
        <taxon>Bacillales</taxon>
        <taxon>Bacillaceae</taxon>
        <taxon>Streptohalobacillus</taxon>
    </lineage>
</organism>
<dbReference type="Proteomes" id="UP000247922">
    <property type="component" value="Unassembled WGS sequence"/>
</dbReference>
<dbReference type="OrthoDB" id="2476294at2"/>